<reference evidence="2 3" key="1">
    <citation type="journal article" date="2012" name="PLoS Pathog.">
        <title>Diverse lifestyles and strategies of plant pathogenesis encoded in the genomes of eighteen Dothideomycetes fungi.</title>
        <authorList>
            <person name="Ohm R.A."/>
            <person name="Feau N."/>
            <person name="Henrissat B."/>
            <person name="Schoch C.L."/>
            <person name="Horwitz B.A."/>
            <person name="Barry K.W."/>
            <person name="Condon B.J."/>
            <person name="Copeland A.C."/>
            <person name="Dhillon B."/>
            <person name="Glaser F."/>
            <person name="Hesse C.N."/>
            <person name="Kosti I."/>
            <person name="LaButti K."/>
            <person name="Lindquist E.A."/>
            <person name="Lucas S."/>
            <person name="Salamov A.A."/>
            <person name="Bradshaw R.E."/>
            <person name="Ciuffetti L."/>
            <person name="Hamelin R.C."/>
            <person name="Kema G.H.J."/>
            <person name="Lawrence C."/>
            <person name="Scott J.A."/>
            <person name="Spatafora J.W."/>
            <person name="Turgeon B.G."/>
            <person name="de Wit P.J.G.M."/>
            <person name="Zhong S."/>
            <person name="Goodwin S.B."/>
            <person name="Grigoriev I.V."/>
        </authorList>
    </citation>
    <scope>NUCLEOTIDE SEQUENCE [LARGE SCALE GENOMIC DNA]</scope>
    <source>
        <strain evidence="3">28A</strain>
    </source>
</reference>
<dbReference type="GeneID" id="19402528"/>
<feature type="region of interest" description="Disordered" evidence="1">
    <location>
        <begin position="1"/>
        <end position="136"/>
    </location>
</feature>
<organism evidence="2 3">
    <name type="scientific">Exserohilum turcicum (strain 28A)</name>
    <name type="common">Northern leaf blight fungus</name>
    <name type="synonym">Setosphaeria turcica</name>
    <dbReference type="NCBI Taxonomy" id="671987"/>
    <lineage>
        <taxon>Eukaryota</taxon>
        <taxon>Fungi</taxon>
        <taxon>Dikarya</taxon>
        <taxon>Ascomycota</taxon>
        <taxon>Pezizomycotina</taxon>
        <taxon>Dothideomycetes</taxon>
        <taxon>Pleosporomycetidae</taxon>
        <taxon>Pleosporales</taxon>
        <taxon>Pleosporineae</taxon>
        <taxon>Pleosporaceae</taxon>
        <taxon>Exserohilum</taxon>
    </lineage>
</organism>
<feature type="compositionally biased region" description="Polar residues" evidence="1">
    <location>
        <begin position="23"/>
        <end position="32"/>
    </location>
</feature>
<proteinExistence type="predicted"/>
<name>R0JR60_EXST2</name>
<dbReference type="HOGENOM" id="CLU_1462190_0_0_1"/>
<dbReference type="RefSeq" id="XP_008028758.1">
    <property type="nucleotide sequence ID" value="XM_008030567.1"/>
</dbReference>
<feature type="compositionally biased region" description="Low complexity" evidence="1">
    <location>
        <begin position="92"/>
        <end position="113"/>
    </location>
</feature>
<evidence type="ECO:0000313" key="3">
    <source>
        <dbReference type="Proteomes" id="UP000016935"/>
    </source>
</evidence>
<gene>
    <name evidence="2" type="ORF">SETTUDRAFT_22298</name>
</gene>
<feature type="compositionally biased region" description="Polar residues" evidence="1">
    <location>
        <begin position="57"/>
        <end position="86"/>
    </location>
</feature>
<accession>R0JR60</accession>
<feature type="compositionally biased region" description="Polar residues" evidence="1">
    <location>
        <begin position="1"/>
        <end position="11"/>
    </location>
</feature>
<reference evidence="2 3" key="2">
    <citation type="journal article" date="2013" name="PLoS Genet.">
        <title>Comparative genome structure, secondary metabolite, and effector coding capacity across Cochliobolus pathogens.</title>
        <authorList>
            <person name="Condon B.J."/>
            <person name="Leng Y."/>
            <person name="Wu D."/>
            <person name="Bushley K.E."/>
            <person name="Ohm R.A."/>
            <person name="Otillar R."/>
            <person name="Martin J."/>
            <person name="Schackwitz W."/>
            <person name="Grimwood J."/>
            <person name="MohdZainudin N."/>
            <person name="Xue C."/>
            <person name="Wang R."/>
            <person name="Manning V.A."/>
            <person name="Dhillon B."/>
            <person name="Tu Z.J."/>
            <person name="Steffenson B.J."/>
            <person name="Salamov A."/>
            <person name="Sun H."/>
            <person name="Lowry S."/>
            <person name="LaButti K."/>
            <person name="Han J."/>
            <person name="Copeland A."/>
            <person name="Lindquist E."/>
            <person name="Barry K."/>
            <person name="Schmutz J."/>
            <person name="Baker S.E."/>
            <person name="Ciuffetti L.M."/>
            <person name="Grigoriev I.V."/>
            <person name="Zhong S."/>
            <person name="Turgeon B.G."/>
        </authorList>
    </citation>
    <scope>NUCLEOTIDE SEQUENCE [LARGE SCALE GENOMIC DNA]</scope>
    <source>
        <strain evidence="3">28A</strain>
    </source>
</reference>
<sequence length="185" mass="20654">MRSQDQPSERSPPSRKHDRSSGPDANSTQYNGSFPVRKSSRKHDTQAIAQPPRTGLESPSQPDHFITSWSSATNLHQRVDLNSSTHTRQRSGDSSSAANSSGSAGASAFSRRMSLVEAQAHKTVSNEQKAPPKDEQKFKLKKIFSGWIHKKDKKDDWMHKMEKEGIKEGILVQEDNAFAPPVVRY</sequence>
<dbReference type="AlphaFoldDB" id="R0JR60"/>
<protein>
    <submittedName>
        <fullName evidence="2">Uncharacterized protein</fullName>
    </submittedName>
</protein>
<evidence type="ECO:0000313" key="2">
    <source>
        <dbReference type="EMBL" id="EOA83603.1"/>
    </source>
</evidence>
<dbReference type="Proteomes" id="UP000016935">
    <property type="component" value="Unassembled WGS sequence"/>
</dbReference>
<evidence type="ECO:0000256" key="1">
    <source>
        <dbReference type="SAM" id="MobiDB-lite"/>
    </source>
</evidence>
<dbReference type="EMBL" id="KB908833">
    <property type="protein sequence ID" value="EOA83603.1"/>
    <property type="molecule type" value="Genomic_DNA"/>
</dbReference>
<keyword evidence="3" id="KW-1185">Reference proteome</keyword>